<dbReference type="AlphaFoldDB" id="A0A7C9UY87"/>
<dbReference type="GO" id="GO:0005829">
    <property type="term" value="C:cytosol"/>
    <property type="evidence" value="ECO:0007669"/>
    <property type="project" value="TreeGrafter"/>
</dbReference>
<dbReference type="Pfam" id="PF02911">
    <property type="entry name" value="Formyl_trans_C"/>
    <property type="match status" value="1"/>
</dbReference>
<organism evidence="6 7">
    <name type="scientific">Magnetospirillum aberrantis SpK</name>
    <dbReference type="NCBI Taxonomy" id="908842"/>
    <lineage>
        <taxon>Bacteria</taxon>
        <taxon>Pseudomonadati</taxon>
        <taxon>Pseudomonadota</taxon>
        <taxon>Alphaproteobacteria</taxon>
        <taxon>Rhodospirillales</taxon>
        <taxon>Rhodospirillaceae</taxon>
        <taxon>Magnetospirillum</taxon>
    </lineage>
</organism>
<evidence type="ECO:0000256" key="3">
    <source>
        <dbReference type="ARBA" id="ARBA00022917"/>
    </source>
</evidence>
<evidence type="ECO:0000313" key="6">
    <source>
        <dbReference type="EMBL" id="NFV79715.1"/>
    </source>
</evidence>
<keyword evidence="3" id="KW-0648">Protein biosynthesis</keyword>
<dbReference type="InterPro" id="IPR044135">
    <property type="entry name" value="Met-tRNA-FMT_C"/>
</dbReference>
<feature type="domain" description="Formyl transferase N-terminal" evidence="4">
    <location>
        <begin position="54"/>
        <end position="166"/>
    </location>
</feature>
<dbReference type="CDD" id="cd08369">
    <property type="entry name" value="FMT_core"/>
    <property type="match status" value="1"/>
</dbReference>
<dbReference type="SUPFAM" id="SSF50486">
    <property type="entry name" value="FMT C-terminal domain-like"/>
    <property type="match status" value="1"/>
</dbReference>
<keyword evidence="2 6" id="KW-0808">Transferase</keyword>
<dbReference type="InterPro" id="IPR005793">
    <property type="entry name" value="Formyl_trans_C"/>
</dbReference>
<proteinExistence type="inferred from homology"/>
<keyword evidence="7" id="KW-1185">Reference proteome</keyword>
<dbReference type="InterPro" id="IPR002376">
    <property type="entry name" value="Formyl_transf_N"/>
</dbReference>
<sequence length="293" mass="30995">MAAGIVLFAINTFGGTVLTEILGHGALDVRLVVTRAGYGPKSHLMPHAIADRHGLPWTTDEAGGQALESHVAALAPDAILVGGYHRRIPRSLFETAAAGAANLHPSLLPAYRGATPVEWCIANGETETGLTLHRLEQGFDTGDILWQGRVAIGADDTAGDVLERITTSLVPAGVAAFAERVAIGNFRGVPQDPNLASWQAKRSEGDAVLDLRWDAAKVHCRVRAMAPWPLASVMLDGMVRRVARSRLISQPSQPTLPATLVSVAEGGERAMVACGDGRLVELIDLDPPIGNRP</sequence>
<dbReference type="Pfam" id="PF00551">
    <property type="entry name" value="Formyl_trans_N"/>
    <property type="match status" value="1"/>
</dbReference>
<name>A0A7C9UY87_9PROT</name>
<dbReference type="InterPro" id="IPR011034">
    <property type="entry name" value="Formyl_transferase-like_C_sf"/>
</dbReference>
<evidence type="ECO:0000313" key="7">
    <source>
        <dbReference type="Proteomes" id="UP000480684"/>
    </source>
</evidence>
<accession>A0A7C9UY87</accession>
<evidence type="ECO:0000259" key="5">
    <source>
        <dbReference type="Pfam" id="PF02911"/>
    </source>
</evidence>
<gene>
    <name evidence="6" type="ORF">G4223_06285</name>
</gene>
<dbReference type="CDD" id="cd08704">
    <property type="entry name" value="Met_tRNA_FMT_C"/>
    <property type="match status" value="1"/>
</dbReference>
<dbReference type="RefSeq" id="WP_163676642.1">
    <property type="nucleotide sequence ID" value="NZ_JAAIYP010000033.1"/>
</dbReference>
<dbReference type="PANTHER" id="PTHR11138">
    <property type="entry name" value="METHIONYL-TRNA FORMYLTRANSFERASE"/>
    <property type="match status" value="1"/>
</dbReference>
<dbReference type="InterPro" id="IPR036477">
    <property type="entry name" value="Formyl_transf_N_sf"/>
</dbReference>
<dbReference type="Proteomes" id="UP000480684">
    <property type="component" value="Unassembled WGS sequence"/>
</dbReference>
<reference evidence="6 7" key="1">
    <citation type="submission" date="2020-02" db="EMBL/GenBank/DDBJ databases">
        <authorList>
            <person name="Dziuba M."/>
            <person name="Kuznetsov B."/>
            <person name="Mardanov A."/>
            <person name="Ravin N."/>
            <person name="Grouzdev D."/>
        </authorList>
    </citation>
    <scope>NUCLEOTIDE SEQUENCE [LARGE SCALE GENOMIC DNA]</scope>
    <source>
        <strain evidence="6 7">SpK</strain>
    </source>
</reference>
<evidence type="ECO:0000256" key="1">
    <source>
        <dbReference type="ARBA" id="ARBA00010699"/>
    </source>
</evidence>
<dbReference type="GO" id="GO:0004479">
    <property type="term" value="F:methionyl-tRNA formyltransferase activity"/>
    <property type="evidence" value="ECO:0007669"/>
    <property type="project" value="TreeGrafter"/>
</dbReference>
<evidence type="ECO:0000259" key="4">
    <source>
        <dbReference type="Pfam" id="PF00551"/>
    </source>
</evidence>
<evidence type="ECO:0000256" key="2">
    <source>
        <dbReference type="ARBA" id="ARBA00022679"/>
    </source>
</evidence>
<comment type="similarity">
    <text evidence="1">Belongs to the Fmt family.</text>
</comment>
<protein>
    <submittedName>
        <fullName evidence="6">Methionyl-tRNA formyltransferase</fullName>
    </submittedName>
</protein>
<dbReference type="Gene3D" id="3.40.50.12230">
    <property type="match status" value="1"/>
</dbReference>
<comment type="caution">
    <text evidence="6">The sequence shown here is derived from an EMBL/GenBank/DDBJ whole genome shotgun (WGS) entry which is preliminary data.</text>
</comment>
<feature type="domain" description="Formyl transferase C-terminal" evidence="5">
    <location>
        <begin position="205"/>
        <end position="279"/>
    </location>
</feature>
<dbReference type="PANTHER" id="PTHR11138:SF5">
    <property type="entry name" value="METHIONYL-TRNA FORMYLTRANSFERASE, MITOCHONDRIAL"/>
    <property type="match status" value="1"/>
</dbReference>
<dbReference type="SUPFAM" id="SSF53328">
    <property type="entry name" value="Formyltransferase"/>
    <property type="match status" value="1"/>
</dbReference>
<dbReference type="EMBL" id="JAAIYP010000033">
    <property type="protein sequence ID" value="NFV79715.1"/>
    <property type="molecule type" value="Genomic_DNA"/>
</dbReference>